<evidence type="ECO:0000313" key="10">
    <source>
        <dbReference type="EMBL" id="GGA53285.1"/>
    </source>
</evidence>
<dbReference type="Gene3D" id="3.40.50.150">
    <property type="entry name" value="Vaccinia Virus protein VP39"/>
    <property type="match status" value="1"/>
</dbReference>
<dbReference type="Pfam" id="PF01135">
    <property type="entry name" value="PCMT"/>
    <property type="match status" value="1"/>
</dbReference>
<organism evidence="10 11">
    <name type="scientific">Pelagibacterium lentulum</name>
    <dbReference type="NCBI Taxonomy" id="2029865"/>
    <lineage>
        <taxon>Bacteria</taxon>
        <taxon>Pseudomonadati</taxon>
        <taxon>Pseudomonadota</taxon>
        <taxon>Alphaproteobacteria</taxon>
        <taxon>Hyphomicrobiales</taxon>
        <taxon>Devosiaceae</taxon>
        <taxon>Pelagibacterium</taxon>
    </lineage>
</organism>
<keyword evidence="8" id="KW-0949">S-adenosyl-L-methionine</keyword>
<dbReference type="RefSeq" id="WP_127070980.1">
    <property type="nucleotide sequence ID" value="NZ_BMKB01000003.1"/>
</dbReference>
<dbReference type="NCBIfam" id="NF001453">
    <property type="entry name" value="PRK00312.1"/>
    <property type="match status" value="1"/>
</dbReference>
<dbReference type="SUPFAM" id="SSF53335">
    <property type="entry name" value="S-adenosyl-L-methionine-dependent methyltransferases"/>
    <property type="match status" value="1"/>
</dbReference>
<dbReference type="EMBL" id="BMKB01000003">
    <property type="protein sequence ID" value="GGA53285.1"/>
    <property type="molecule type" value="Genomic_DNA"/>
</dbReference>
<evidence type="ECO:0000256" key="5">
    <source>
        <dbReference type="ARBA" id="ARBA00022490"/>
    </source>
</evidence>
<dbReference type="CDD" id="cd02440">
    <property type="entry name" value="AdoMet_MTases"/>
    <property type="match status" value="1"/>
</dbReference>
<comment type="caution">
    <text evidence="10">The sequence shown here is derived from an EMBL/GenBank/DDBJ whole genome shotgun (WGS) entry which is preliminary data.</text>
</comment>
<gene>
    <name evidence="10" type="primary">pcm</name>
    <name evidence="10" type="ORF">GCM10011499_24280</name>
</gene>
<dbReference type="EC" id="2.1.1.77" evidence="3 9"/>
<reference evidence="10 11" key="1">
    <citation type="journal article" date="2014" name="Int. J. Syst. Evol. Microbiol.">
        <title>Complete genome sequence of Corynebacterium casei LMG S-19264T (=DSM 44701T), isolated from a smear-ripened cheese.</title>
        <authorList>
            <consortium name="US DOE Joint Genome Institute (JGI-PGF)"/>
            <person name="Walter F."/>
            <person name="Albersmeier A."/>
            <person name="Kalinowski J."/>
            <person name="Ruckert C."/>
        </authorList>
    </citation>
    <scope>NUCLEOTIDE SEQUENCE [LARGE SCALE GENOMIC DNA]</scope>
    <source>
        <strain evidence="10 11">CGMCC 1.15896</strain>
    </source>
</reference>
<evidence type="ECO:0000256" key="2">
    <source>
        <dbReference type="ARBA" id="ARBA00005369"/>
    </source>
</evidence>
<evidence type="ECO:0000256" key="4">
    <source>
        <dbReference type="ARBA" id="ARBA00013346"/>
    </source>
</evidence>
<evidence type="ECO:0000313" key="11">
    <source>
        <dbReference type="Proteomes" id="UP000596977"/>
    </source>
</evidence>
<dbReference type="InterPro" id="IPR000682">
    <property type="entry name" value="PCMT"/>
</dbReference>
<evidence type="ECO:0000256" key="6">
    <source>
        <dbReference type="ARBA" id="ARBA00022603"/>
    </source>
</evidence>
<proteinExistence type="inferred from homology"/>
<dbReference type="Proteomes" id="UP000596977">
    <property type="component" value="Unassembled WGS sequence"/>
</dbReference>
<keyword evidence="6" id="KW-0489">Methyltransferase</keyword>
<dbReference type="GO" id="GO:0005737">
    <property type="term" value="C:cytoplasm"/>
    <property type="evidence" value="ECO:0007669"/>
    <property type="project" value="UniProtKB-SubCell"/>
</dbReference>
<evidence type="ECO:0000256" key="9">
    <source>
        <dbReference type="NCBIfam" id="TIGR00080"/>
    </source>
</evidence>
<name>A0A916REN6_9HYPH</name>
<dbReference type="PANTHER" id="PTHR11579:SF0">
    <property type="entry name" value="PROTEIN-L-ISOASPARTATE(D-ASPARTATE) O-METHYLTRANSFERASE"/>
    <property type="match status" value="1"/>
</dbReference>
<dbReference type="InterPro" id="IPR029063">
    <property type="entry name" value="SAM-dependent_MTases_sf"/>
</dbReference>
<dbReference type="PANTHER" id="PTHR11579">
    <property type="entry name" value="PROTEIN-L-ISOASPARTATE O-METHYLTRANSFERASE"/>
    <property type="match status" value="1"/>
</dbReference>
<comment type="subcellular location">
    <subcellularLocation>
        <location evidence="1">Cytoplasm</location>
    </subcellularLocation>
</comment>
<accession>A0A916REN6</accession>
<evidence type="ECO:0000256" key="1">
    <source>
        <dbReference type="ARBA" id="ARBA00004496"/>
    </source>
</evidence>
<sequence>MIEGGEGYDLIEARASLILHLRQRGITDTDILNAFETVPHEVFVPAGFEQYAYREASLPIGCGQSITSPTILAGMIHVLAPQGVNKVLEIGTGSGYSAALLARMARRVFSLERYRALASTAQERWSRIGANTIVGLHQDGFIGLVQQEPFDRIFLTGSVSEIPDTVIDQLADGGVAVMALGAPNDKQVILRVERADDSFIETEFGSVRLAPLTKGRSRTS</sequence>
<evidence type="ECO:0000256" key="3">
    <source>
        <dbReference type="ARBA" id="ARBA00011890"/>
    </source>
</evidence>
<dbReference type="GO" id="GO:0030091">
    <property type="term" value="P:protein repair"/>
    <property type="evidence" value="ECO:0007669"/>
    <property type="project" value="UniProtKB-UniRule"/>
</dbReference>
<dbReference type="GO" id="GO:0004719">
    <property type="term" value="F:protein-L-isoaspartate (D-aspartate) O-methyltransferase activity"/>
    <property type="evidence" value="ECO:0007669"/>
    <property type="project" value="UniProtKB-UniRule"/>
</dbReference>
<dbReference type="GO" id="GO:0032259">
    <property type="term" value="P:methylation"/>
    <property type="evidence" value="ECO:0007669"/>
    <property type="project" value="UniProtKB-KW"/>
</dbReference>
<keyword evidence="11" id="KW-1185">Reference proteome</keyword>
<keyword evidence="5" id="KW-0963">Cytoplasm</keyword>
<keyword evidence="7" id="KW-0808">Transferase</keyword>
<dbReference type="NCBIfam" id="TIGR00080">
    <property type="entry name" value="pimt"/>
    <property type="match status" value="1"/>
</dbReference>
<comment type="similarity">
    <text evidence="2">Belongs to the methyltransferase superfamily. L-isoaspartyl/D-aspartyl protein methyltransferase family.</text>
</comment>
<dbReference type="AlphaFoldDB" id="A0A916REN6"/>
<evidence type="ECO:0000256" key="7">
    <source>
        <dbReference type="ARBA" id="ARBA00022679"/>
    </source>
</evidence>
<evidence type="ECO:0000256" key="8">
    <source>
        <dbReference type="ARBA" id="ARBA00022691"/>
    </source>
</evidence>
<protein>
    <recommendedName>
        <fullName evidence="4 9">Protein-L-isoaspartate O-methyltransferase</fullName>
        <ecNumber evidence="3 9">2.1.1.77</ecNumber>
    </recommendedName>
</protein>
<dbReference type="OrthoDB" id="9810066at2"/>